<organism evidence="2">
    <name type="scientific">marine sediment metagenome</name>
    <dbReference type="NCBI Taxonomy" id="412755"/>
    <lineage>
        <taxon>unclassified sequences</taxon>
        <taxon>metagenomes</taxon>
        <taxon>ecological metagenomes</taxon>
    </lineage>
</organism>
<dbReference type="Pfam" id="PF00970">
    <property type="entry name" value="FAD_binding_6"/>
    <property type="match status" value="1"/>
</dbReference>
<feature type="non-terminal residue" evidence="2">
    <location>
        <position position="259"/>
    </location>
</feature>
<dbReference type="PIRSF" id="PIRSF006816">
    <property type="entry name" value="Cyc3_hyd_g"/>
    <property type="match status" value="1"/>
</dbReference>
<dbReference type="PANTHER" id="PTHR43513">
    <property type="entry name" value="DIHYDROOROTATE DEHYDROGENASE B (NAD(+)), ELECTRON TRANSFER SUBUNIT"/>
    <property type="match status" value="1"/>
</dbReference>
<dbReference type="InterPro" id="IPR012165">
    <property type="entry name" value="Cyt_c3_hydrogenase_gsu"/>
</dbReference>
<dbReference type="GO" id="GO:0006221">
    <property type="term" value="P:pyrimidine nucleotide biosynthetic process"/>
    <property type="evidence" value="ECO:0007669"/>
    <property type="project" value="InterPro"/>
</dbReference>
<dbReference type="Gene3D" id="3.40.50.80">
    <property type="entry name" value="Nucleotide-binding domain of ferredoxin-NADP reductase (FNR) module"/>
    <property type="match status" value="1"/>
</dbReference>
<reference evidence="2" key="1">
    <citation type="journal article" date="2014" name="Front. Microbiol.">
        <title>High frequency of phylogenetically diverse reductive dehalogenase-homologous genes in deep subseafloor sedimentary metagenomes.</title>
        <authorList>
            <person name="Kawai M."/>
            <person name="Futagami T."/>
            <person name="Toyoda A."/>
            <person name="Takaki Y."/>
            <person name="Nishi S."/>
            <person name="Hori S."/>
            <person name="Arai W."/>
            <person name="Tsubouchi T."/>
            <person name="Morono Y."/>
            <person name="Uchiyama I."/>
            <person name="Ito T."/>
            <person name="Fujiyama A."/>
            <person name="Inagaki F."/>
            <person name="Takami H."/>
        </authorList>
    </citation>
    <scope>NUCLEOTIDE SEQUENCE</scope>
    <source>
        <strain evidence="2">Expedition CK06-06</strain>
    </source>
</reference>
<dbReference type="EMBL" id="BARS01018282">
    <property type="protein sequence ID" value="GAF92721.1"/>
    <property type="molecule type" value="Genomic_DNA"/>
</dbReference>
<dbReference type="InterPro" id="IPR017938">
    <property type="entry name" value="Riboflavin_synthase-like_b-brl"/>
</dbReference>
<dbReference type="Gene3D" id="2.40.30.10">
    <property type="entry name" value="Translation factors"/>
    <property type="match status" value="1"/>
</dbReference>
<dbReference type="InterPro" id="IPR019480">
    <property type="entry name" value="Dihydroorotate_DH_Fe-S-bd"/>
</dbReference>
<dbReference type="CDD" id="cd06221">
    <property type="entry name" value="sulfite_reductase_like"/>
    <property type="match status" value="1"/>
</dbReference>
<proteinExistence type="predicted"/>
<dbReference type="PANTHER" id="PTHR43513:SF1">
    <property type="entry name" value="ANAEROBIC SULFITE REDUCTASE SUBUNIT B"/>
    <property type="match status" value="1"/>
</dbReference>
<dbReference type="PROSITE" id="PS51384">
    <property type="entry name" value="FAD_FR"/>
    <property type="match status" value="1"/>
</dbReference>
<evidence type="ECO:0000259" key="1">
    <source>
        <dbReference type="PROSITE" id="PS51384"/>
    </source>
</evidence>
<comment type="caution">
    <text evidence="2">The sequence shown here is derived from an EMBL/GenBank/DDBJ whole genome shotgun (WGS) entry which is preliminary data.</text>
</comment>
<dbReference type="Pfam" id="PF10418">
    <property type="entry name" value="DHODB_Fe-S_bind"/>
    <property type="match status" value="1"/>
</dbReference>
<dbReference type="SUPFAM" id="SSF63380">
    <property type="entry name" value="Riboflavin synthase domain-like"/>
    <property type="match status" value="1"/>
</dbReference>
<evidence type="ECO:0000313" key="2">
    <source>
        <dbReference type="EMBL" id="GAF92721.1"/>
    </source>
</evidence>
<dbReference type="SUPFAM" id="SSF52343">
    <property type="entry name" value="Ferredoxin reductase-like, C-terminal NADP-linked domain"/>
    <property type="match status" value="1"/>
</dbReference>
<feature type="domain" description="FAD-binding FR-type" evidence="1">
    <location>
        <begin position="8"/>
        <end position="103"/>
    </location>
</feature>
<dbReference type="Pfam" id="PF00175">
    <property type="entry name" value="NAD_binding_1"/>
    <property type="match status" value="1"/>
</dbReference>
<dbReference type="GO" id="GO:0016491">
    <property type="term" value="F:oxidoreductase activity"/>
    <property type="evidence" value="ECO:0007669"/>
    <property type="project" value="InterPro"/>
</dbReference>
<gene>
    <name evidence="2" type="ORF">S01H1_29764</name>
</gene>
<dbReference type="InterPro" id="IPR017927">
    <property type="entry name" value="FAD-bd_FR_type"/>
</dbReference>
<accession>X0U014</accession>
<dbReference type="AlphaFoldDB" id="X0U014"/>
<sequence length="259" mass="28700">MYNSHNPYRPIETEVLEVNTETPTIKTLKLKPKEPLAFETGQFIELTVPGVGEAPFTPSSKPLIKDTIEVSVMRVGKVTERIHELKKGETVGLRGPFGTGYPMDDFKGREVLVVGGGCGFAPLRSLMYEFFEHSGEFKSLFFRGGCKTPKDFLYKKEIEGWSQRDDLDVRLTVDEGDGEWKGSVGVVTTILDGIPMNHAEGIAIVCGPPVMMKFAIKKLQELGFKDTNLYLSMEKNMSCGLGKCGHCRIGTYYACKDGP</sequence>
<name>X0U014_9ZZZZ</name>
<dbReference type="InterPro" id="IPR001433">
    <property type="entry name" value="OxRdtase_FAD/NAD-bd"/>
</dbReference>
<dbReference type="PRINTS" id="PR00410">
    <property type="entry name" value="PHEHYDRXLASE"/>
</dbReference>
<dbReference type="GO" id="GO:0051537">
    <property type="term" value="F:2 iron, 2 sulfur cluster binding"/>
    <property type="evidence" value="ECO:0007669"/>
    <property type="project" value="InterPro"/>
</dbReference>
<dbReference type="InterPro" id="IPR039261">
    <property type="entry name" value="FNR_nucleotide-bd"/>
</dbReference>
<protein>
    <recommendedName>
        <fullName evidence="1">FAD-binding FR-type domain-containing protein</fullName>
    </recommendedName>
</protein>
<dbReference type="InterPro" id="IPR008333">
    <property type="entry name" value="Cbr1-like_FAD-bd_dom"/>
</dbReference>
<dbReference type="InterPro" id="IPR050353">
    <property type="entry name" value="PyrK_electron_transfer"/>
</dbReference>
<dbReference type="GO" id="GO:0050660">
    <property type="term" value="F:flavin adenine dinucleotide binding"/>
    <property type="evidence" value="ECO:0007669"/>
    <property type="project" value="InterPro"/>
</dbReference>